<dbReference type="Pfam" id="PF14604">
    <property type="entry name" value="SH3_9"/>
    <property type="match status" value="1"/>
</dbReference>
<dbReference type="GO" id="GO:0097320">
    <property type="term" value="P:plasma membrane tubulation"/>
    <property type="evidence" value="ECO:0007669"/>
    <property type="project" value="TreeGrafter"/>
</dbReference>
<dbReference type="Gene3D" id="2.30.30.40">
    <property type="entry name" value="SH3 Domains"/>
    <property type="match status" value="1"/>
</dbReference>
<feature type="region of interest" description="Disordered" evidence="5">
    <location>
        <begin position="465"/>
        <end position="485"/>
    </location>
</feature>
<dbReference type="Proteomes" id="UP000035681">
    <property type="component" value="Unplaced"/>
</dbReference>
<keyword evidence="4" id="KW-0175">Coiled coil</keyword>
<dbReference type="InterPro" id="IPR031160">
    <property type="entry name" value="F_BAR_dom"/>
</dbReference>
<evidence type="ECO:0000313" key="10">
    <source>
        <dbReference type="WBParaSite" id="TCONS_00003146.p1"/>
    </source>
</evidence>
<evidence type="ECO:0000256" key="1">
    <source>
        <dbReference type="ARBA" id="ARBA00004184"/>
    </source>
</evidence>
<comment type="subcellular location">
    <subcellularLocation>
        <location evidence="1">Endomembrane system</location>
        <topology evidence="1">Peripheral membrane protein</topology>
    </subcellularLocation>
</comment>
<keyword evidence="8" id="KW-1185">Reference proteome</keyword>
<dbReference type="WBParaSite" id="SSTP_0000550800.1">
    <property type="protein sequence ID" value="SSTP_0000550800.1"/>
    <property type="gene ID" value="SSTP_0000550800"/>
</dbReference>
<dbReference type="PROSITE" id="PS51741">
    <property type="entry name" value="F_BAR"/>
    <property type="match status" value="1"/>
</dbReference>
<name>A0A0K0E7N3_STRER</name>
<accession>A0A0K0E7N3</accession>
<evidence type="ECO:0000256" key="5">
    <source>
        <dbReference type="SAM" id="MobiDB-lite"/>
    </source>
</evidence>
<evidence type="ECO:0000256" key="4">
    <source>
        <dbReference type="PROSITE-ProRule" id="PRU01077"/>
    </source>
</evidence>
<evidence type="ECO:0000259" key="7">
    <source>
        <dbReference type="PROSITE" id="PS51741"/>
    </source>
</evidence>
<dbReference type="SMART" id="SM00326">
    <property type="entry name" value="SH3"/>
    <property type="match status" value="1"/>
</dbReference>
<dbReference type="InterPro" id="IPR036028">
    <property type="entry name" value="SH3-like_dom_sf"/>
</dbReference>
<dbReference type="SUPFAM" id="SSF103657">
    <property type="entry name" value="BAR/IMD domain-like"/>
    <property type="match status" value="1"/>
</dbReference>
<protein>
    <submittedName>
        <fullName evidence="9">F-BAR domain-containing protein</fullName>
    </submittedName>
    <submittedName>
        <fullName evidence="10">SH3 domain-containing protein</fullName>
    </submittedName>
</protein>
<dbReference type="GO" id="GO:0005768">
    <property type="term" value="C:endosome"/>
    <property type="evidence" value="ECO:0007669"/>
    <property type="project" value="TreeGrafter"/>
</dbReference>
<dbReference type="STRING" id="6248.A0A0K0E7N3"/>
<sequence length="577" mass="67026">MGRTLQSTATSTSNSLSLRSHLPRLNIATSLIANHKIIKKNTLKKSNLKKKKEFEDIEADERMSTLSISTPPPITFYDIGGYKPNVKRVKDGMDQLEEFTKMIKERIDLESKYIKMLQMWNTKWTGYVDKDIMEGTIKSGFNGILEESKELSKVHYDMKERFGDEIVKTIALFKKENHHSSTFRGIKEIREIDEGFEKAQRNWKKLYEKVESSKKNYHNACKQEKSAHQVLQAQKNDTSLSSDYVEKARERLIKCQEDVQKYKNIYDKNLKEISDYRNVYLENMSFVFEKCQGMEMKRMKFINEMLSGTQKILVDLVNPRKLAQIHEKLENTFSNNTTDTFNQDLKEWSSKYGPDCSHQWPSFEEYKPELRQISTKRDTQKENAGVILTKKITKDDEVNVRIRDKTNNVIKDNTTTRHSSVELSTANSYSLSFKSSENDCINEQRDRLCKSEYILNVENTPLKNSKNVNEPLNKSPFKDPFPMPTPERINKVDEKNEITSHTHYIENGSISSFSTQEVHCRYTAKVLYDYTPIEDDEIPLIKGETLEVLSGPDDLGWCYGEKNGLSGLFPHSYVVKI</sequence>
<dbReference type="Pfam" id="PF00611">
    <property type="entry name" value="FCH"/>
    <property type="match status" value="1"/>
</dbReference>
<dbReference type="PANTHER" id="PTHR23065:SF11">
    <property type="entry name" value="SYNDAPIN, ISOFORM C"/>
    <property type="match status" value="1"/>
</dbReference>
<evidence type="ECO:0000259" key="6">
    <source>
        <dbReference type="PROSITE" id="PS50002"/>
    </source>
</evidence>
<dbReference type="SMART" id="SM00055">
    <property type="entry name" value="FCH"/>
    <property type="match status" value="1"/>
</dbReference>
<dbReference type="SUPFAM" id="SSF50044">
    <property type="entry name" value="SH3-domain"/>
    <property type="match status" value="1"/>
</dbReference>
<dbReference type="GO" id="GO:0030100">
    <property type="term" value="P:regulation of endocytosis"/>
    <property type="evidence" value="ECO:0007669"/>
    <property type="project" value="TreeGrafter"/>
</dbReference>
<evidence type="ECO:0000256" key="3">
    <source>
        <dbReference type="PROSITE-ProRule" id="PRU00192"/>
    </source>
</evidence>
<dbReference type="PROSITE" id="PS50002">
    <property type="entry name" value="SH3"/>
    <property type="match status" value="1"/>
</dbReference>
<dbReference type="InterPro" id="IPR001452">
    <property type="entry name" value="SH3_domain"/>
</dbReference>
<dbReference type="GO" id="GO:0005886">
    <property type="term" value="C:plasma membrane"/>
    <property type="evidence" value="ECO:0007669"/>
    <property type="project" value="TreeGrafter"/>
</dbReference>
<dbReference type="GO" id="GO:0007010">
    <property type="term" value="P:cytoskeleton organization"/>
    <property type="evidence" value="ECO:0007669"/>
    <property type="project" value="TreeGrafter"/>
</dbReference>
<dbReference type="AlphaFoldDB" id="A0A0K0E7N3"/>
<evidence type="ECO:0000313" key="8">
    <source>
        <dbReference type="Proteomes" id="UP000035681"/>
    </source>
</evidence>
<dbReference type="PANTHER" id="PTHR23065">
    <property type="entry name" value="PROLINE-SERINE-THREONINE PHOSPHATASE INTERACTING PROTEIN 1"/>
    <property type="match status" value="1"/>
</dbReference>
<dbReference type="Gene3D" id="1.20.1270.60">
    <property type="entry name" value="Arfaptin homology (AH) domain/BAR domain"/>
    <property type="match status" value="1"/>
</dbReference>
<dbReference type="CDD" id="cd00174">
    <property type="entry name" value="SH3"/>
    <property type="match status" value="1"/>
</dbReference>
<evidence type="ECO:0000313" key="9">
    <source>
        <dbReference type="WBParaSite" id="SSTP_0000550800.1"/>
    </source>
</evidence>
<dbReference type="FunFam" id="1.20.1270.60:FF:000009">
    <property type="entry name" value="Protein kinase C and casein kinase substrate in neurons 2"/>
    <property type="match status" value="1"/>
</dbReference>
<dbReference type="InterPro" id="IPR027267">
    <property type="entry name" value="AH/BAR_dom_sf"/>
</dbReference>
<dbReference type="GO" id="GO:0005543">
    <property type="term" value="F:phospholipid binding"/>
    <property type="evidence" value="ECO:0007669"/>
    <property type="project" value="TreeGrafter"/>
</dbReference>
<dbReference type="InterPro" id="IPR001060">
    <property type="entry name" value="FCH_dom"/>
</dbReference>
<keyword evidence="2 3" id="KW-0728">SH3 domain</keyword>
<proteinExistence type="predicted"/>
<organism evidence="9">
    <name type="scientific">Strongyloides stercoralis</name>
    <name type="common">Threadworm</name>
    <dbReference type="NCBI Taxonomy" id="6248"/>
    <lineage>
        <taxon>Eukaryota</taxon>
        <taxon>Metazoa</taxon>
        <taxon>Ecdysozoa</taxon>
        <taxon>Nematoda</taxon>
        <taxon>Chromadorea</taxon>
        <taxon>Rhabditida</taxon>
        <taxon>Tylenchina</taxon>
        <taxon>Panagrolaimomorpha</taxon>
        <taxon>Strongyloidoidea</taxon>
        <taxon>Strongyloididae</taxon>
        <taxon>Strongyloides</taxon>
    </lineage>
</organism>
<feature type="domain" description="F-BAR" evidence="7">
    <location>
        <begin position="66"/>
        <end position="341"/>
    </location>
</feature>
<dbReference type="WBParaSite" id="TCONS_00003146.p1">
    <property type="protein sequence ID" value="TCONS_00003146.p1"/>
    <property type="gene ID" value="XLOC_002897"/>
</dbReference>
<reference evidence="9" key="1">
    <citation type="submission" date="2015-08" db="UniProtKB">
        <authorList>
            <consortium name="WormBaseParasite"/>
        </authorList>
    </citation>
    <scope>IDENTIFICATION</scope>
</reference>
<feature type="domain" description="SH3" evidence="6">
    <location>
        <begin position="519"/>
        <end position="577"/>
    </location>
</feature>
<evidence type="ECO:0000256" key="2">
    <source>
        <dbReference type="ARBA" id="ARBA00022443"/>
    </source>
</evidence>